<comment type="caution">
    <text evidence="1">The sequence shown here is derived from an EMBL/GenBank/DDBJ whole genome shotgun (WGS) entry which is preliminary data.</text>
</comment>
<proteinExistence type="predicted"/>
<sequence length="626" mass="71800">MAIARYLVKLRRKYRLVPALGALLVWCTGLSLWNFFVTSSSSASTSSFGQQWVRPVPIGYLIRTPGCTLPRFDLFDQTVKRFIRRGVKGVQCPGKPNFLTIRNGSASIIPRNLEEHGVLPEDLHCFYKEIYRDESLAVPDKHYMIASTKRLSFNKALKKEFVFVECAAKKSPDNPFHKQFLLNPFLKKSVEKRCRRRRDDLRGGSTPAWHLPETGKFLREKLGAFELHGYNKVGENSHPNVFAFLAGLKDFEVSKAVETGFYDKLASRFIWHMYSSRGYRTMMLEEWVFWSCFTMEQRKGFRHSPTDYYPRHVVKLMEEKLNQVDDDQSCLGPATETQELLDYLVNFVNVMSKRPFFAFSWFVDITHQSVNNAAYADEPFRQLLETLHASGALNNTVLAFFSDHGIRTGDIRTTYIGRLEDIHPFAFIVFPPWFLEKNPEAARSLRVNQRRLTTPFDLHATLVELLDYPVRERPRTAYGISLLHEIPDERTCDDASIKHKWCSCNVQGDAAVPSALAVVLANEVVSTVNGILARLTRKCAEYRLLRVIDVTLLQPTPAELAKNTSHYLVDAMMSPGSVVFESTVRVSAGNVFEVNDISRCDKYKPYTYCLRGDLHEPYCYCRRGQV</sequence>
<name>A0ACB7SNS5_HYAAI</name>
<evidence type="ECO:0000313" key="2">
    <source>
        <dbReference type="Proteomes" id="UP000821845"/>
    </source>
</evidence>
<accession>A0ACB7SNS5</accession>
<keyword evidence="2" id="KW-1185">Reference proteome</keyword>
<reference evidence="1" key="1">
    <citation type="submission" date="2020-05" db="EMBL/GenBank/DDBJ databases">
        <title>Large-scale comparative analyses of tick genomes elucidate their genetic diversity and vector capacities.</title>
        <authorList>
            <person name="Jia N."/>
            <person name="Wang J."/>
            <person name="Shi W."/>
            <person name="Du L."/>
            <person name="Sun Y."/>
            <person name="Zhan W."/>
            <person name="Jiang J."/>
            <person name="Wang Q."/>
            <person name="Zhang B."/>
            <person name="Ji P."/>
            <person name="Sakyi L.B."/>
            <person name="Cui X."/>
            <person name="Yuan T."/>
            <person name="Jiang B."/>
            <person name="Yang W."/>
            <person name="Lam T.T.-Y."/>
            <person name="Chang Q."/>
            <person name="Ding S."/>
            <person name="Wang X."/>
            <person name="Zhu J."/>
            <person name="Ruan X."/>
            <person name="Zhao L."/>
            <person name="Wei J."/>
            <person name="Que T."/>
            <person name="Du C."/>
            <person name="Cheng J."/>
            <person name="Dai P."/>
            <person name="Han X."/>
            <person name="Huang E."/>
            <person name="Gao Y."/>
            <person name="Liu J."/>
            <person name="Shao H."/>
            <person name="Ye R."/>
            <person name="Li L."/>
            <person name="Wei W."/>
            <person name="Wang X."/>
            <person name="Wang C."/>
            <person name="Yang T."/>
            <person name="Huo Q."/>
            <person name="Li W."/>
            <person name="Guo W."/>
            <person name="Chen H."/>
            <person name="Zhou L."/>
            <person name="Ni X."/>
            <person name="Tian J."/>
            <person name="Zhou Y."/>
            <person name="Sheng Y."/>
            <person name="Liu T."/>
            <person name="Pan Y."/>
            <person name="Xia L."/>
            <person name="Li J."/>
            <person name="Zhao F."/>
            <person name="Cao W."/>
        </authorList>
    </citation>
    <scope>NUCLEOTIDE SEQUENCE</scope>
    <source>
        <strain evidence="1">Hyas-2018</strain>
    </source>
</reference>
<organism evidence="1 2">
    <name type="scientific">Hyalomma asiaticum</name>
    <name type="common">Tick</name>
    <dbReference type="NCBI Taxonomy" id="266040"/>
    <lineage>
        <taxon>Eukaryota</taxon>
        <taxon>Metazoa</taxon>
        <taxon>Ecdysozoa</taxon>
        <taxon>Arthropoda</taxon>
        <taxon>Chelicerata</taxon>
        <taxon>Arachnida</taxon>
        <taxon>Acari</taxon>
        <taxon>Parasitiformes</taxon>
        <taxon>Ixodida</taxon>
        <taxon>Ixodoidea</taxon>
        <taxon>Ixodidae</taxon>
        <taxon>Hyalomminae</taxon>
        <taxon>Hyalomma</taxon>
    </lineage>
</organism>
<dbReference type="Proteomes" id="UP000821845">
    <property type="component" value="Chromosome 3"/>
</dbReference>
<dbReference type="EMBL" id="CM023483">
    <property type="protein sequence ID" value="KAH6935681.1"/>
    <property type="molecule type" value="Genomic_DNA"/>
</dbReference>
<gene>
    <name evidence="1" type="ORF">HPB50_008003</name>
</gene>
<evidence type="ECO:0000313" key="1">
    <source>
        <dbReference type="EMBL" id="KAH6935681.1"/>
    </source>
</evidence>
<protein>
    <submittedName>
        <fullName evidence="1">Uncharacterized protein</fullName>
    </submittedName>
</protein>